<gene>
    <name evidence="1" type="ORF">AVEN_210815_1</name>
</gene>
<evidence type="ECO:0000313" key="2">
    <source>
        <dbReference type="Proteomes" id="UP000499080"/>
    </source>
</evidence>
<protein>
    <submittedName>
        <fullName evidence="1">Uncharacterized protein</fullName>
    </submittedName>
</protein>
<dbReference type="Proteomes" id="UP000499080">
    <property type="component" value="Unassembled WGS sequence"/>
</dbReference>
<dbReference type="EMBL" id="BGPR01000211">
    <property type="protein sequence ID" value="GBM05108.1"/>
    <property type="molecule type" value="Genomic_DNA"/>
</dbReference>
<reference evidence="1 2" key="1">
    <citation type="journal article" date="2019" name="Sci. Rep.">
        <title>Orb-weaving spider Araneus ventricosus genome elucidates the spidroin gene catalogue.</title>
        <authorList>
            <person name="Kono N."/>
            <person name="Nakamura H."/>
            <person name="Ohtoshi R."/>
            <person name="Moran D.A.P."/>
            <person name="Shinohara A."/>
            <person name="Yoshida Y."/>
            <person name="Fujiwara M."/>
            <person name="Mori M."/>
            <person name="Tomita M."/>
            <person name="Arakawa K."/>
        </authorList>
    </citation>
    <scope>NUCLEOTIDE SEQUENCE [LARGE SCALE GENOMIC DNA]</scope>
</reference>
<dbReference type="AlphaFoldDB" id="A0A4Y2CN35"/>
<evidence type="ECO:0000313" key="1">
    <source>
        <dbReference type="EMBL" id="GBM05108.1"/>
    </source>
</evidence>
<keyword evidence="2" id="KW-1185">Reference proteome</keyword>
<name>A0A4Y2CN35_ARAVE</name>
<comment type="caution">
    <text evidence="1">The sequence shown here is derived from an EMBL/GenBank/DDBJ whole genome shotgun (WGS) entry which is preliminary data.</text>
</comment>
<accession>A0A4Y2CN35</accession>
<sequence>MQFHKLFDGQLLATSLLSTSSPLILAKDAISLTIGSTGYCLRLLNVAFDNTLRSKLLPAEVKALLVISFPCIFDHFEAGNDVEVIFLIFSKSKVGP</sequence>
<organism evidence="1 2">
    <name type="scientific">Araneus ventricosus</name>
    <name type="common">Orbweaver spider</name>
    <name type="synonym">Epeira ventricosa</name>
    <dbReference type="NCBI Taxonomy" id="182803"/>
    <lineage>
        <taxon>Eukaryota</taxon>
        <taxon>Metazoa</taxon>
        <taxon>Ecdysozoa</taxon>
        <taxon>Arthropoda</taxon>
        <taxon>Chelicerata</taxon>
        <taxon>Arachnida</taxon>
        <taxon>Araneae</taxon>
        <taxon>Araneomorphae</taxon>
        <taxon>Entelegynae</taxon>
        <taxon>Araneoidea</taxon>
        <taxon>Araneidae</taxon>
        <taxon>Araneus</taxon>
    </lineage>
</organism>
<proteinExistence type="predicted"/>